<proteinExistence type="predicted"/>
<accession>A0AA35ZW53</accession>
<gene>
    <name evidence="2" type="ORF">LSALG_LOCUS38647</name>
</gene>
<dbReference type="InterPro" id="IPR012171">
    <property type="entry name" value="Fatty_acid_desaturase"/>
</dbReference>
<organism evidence="2 3">
    <name type="scientific">Lactuca saligna</name>
    <name type="common">Willowleaf lettuce</name>
    <dbReference type="NCBI Taxonomy" id="75948"/>
    <lineage>
        <taxon>Eukaryota</taxon>
        <taxon>Viridiplantae</taxon>
        <taxon>Streptophyta</taxon>
        <taxon>Embryophyta</taxon>
        <taxon>Tracheophyta</taxon>
        <taxon>Spermatophyta</taxon>
        <taxon>Magnoliopsida</taxon>
        <taxon>eudicotyledons</taxon>
        <taxon>Gunneridae</taxon>
        <taxon>Pentapetalae</taxon>
        <taxon>asterids</taxon>
        <taxon>campanulids</taxon>
        <taxon>Asterales</taxon>
        <taxon>Asteraceae</taxon>
        <taxon>Cichorioideae</taxon>
        <taxon>Cichorieae</taxon>
        <taxon>Lactucinae</taxon>
        <taxon>Lactuca</taxon>
    </lineage>
</organism>
<evidence type="ECO:0000313" key="2">
    <source>
        <dbReference type="EMBL" id="CAI9299970.1"/>
    </source>
</evidence>
<feature type="transmembrane region" description="Helical" evidence="1">
    <location>
        <begin position="7"/>
        <end position="26"/>
    </location>
</feature>
<dbReference type="GO" id="GO:0016491">
    <property type="term" value="F:oxidoreductase activity"/>
    <property type="evidence" value="ECO:0007669"/>
    <property type="project" value="InterPro"/>
</dbReference>
<evidence type="ECO:0000313" key="3">
    <source>
        <dbReference type="Proteomes" id="UP001177003"/>
    </source>
</evidence>
<dbReference type="Proteomes" id="UP001177003">
    <property type="component" value="Chromosome 8"/>
</dbReference>
<keyword evidence="1" id="KW-0812">Transmembrane</keyword>
<keyword evidence="3" id="KW-1185">Reference proteome</keyword>
<name>A0AA35ZW53_LACSI</name>
<dbReference type="EMBL" id="OX465084">
    <property type="protein sequence ID" value="CAI9299970.1"/>
    <property type="molecule type" value="Genomic_DNA"/>
</dbReference>
<keyword evidence="1" id="KW-0472">Membrane</keyword>
<reference evidence="2" key="1">
    <citation type="submission" date="2023-04" db="EMBL/GenBank/DDBJ databases">
        <authorList>
            <person name="Vijverberg K."/>
            <person name="Xiong W."/>
            <person name="Schranz E."/>
        </authorList>
    </citation>
    <scope>NUCLEOTIDE SEQUENCE</scope>
</reference>
<keyword evidence="1" id="KW-1133">Transmembrane helix</keyword>
<evidence type="ECO:0000256" key="1">
    <source>
        <dbReference type="SAM" id="Phobius"/>
    </source>
</evidence>
<sequence length="139" mass="15925">MKSERTQIIVSDIAGVVIVTYLLYNLVMSKGLTWVFCMYGVPLLIMRGALSVIDRVDGILNITGHNITNTHVTDHLFPKIPHYHAMEATRAIKPILKDYYRLDDTPILKALYKEAKECIYAKSDDNEEAKGVFWFDNKF</sequence>
<protein>
    <submittedName>
        <fullName evidence="2">Uncharacterized protein</fullName>
    </submittedName>
</protein>
<dbReference type="PANTHER" id="PTHR32100">
    <property type="entry name" value="OMEGA-6 FATTY ACID DESATURASE, CHLOROPLASTIC"/>
    <property type="match status" value="1"/>
</dbReference>
<dbReference type="AlphaFoldDB" id="A0AA35ZW53"/>